<organism evidence="3">
    <name type="scientific">Trichuris suis</name>
    <name type="common">pig whipworm</name>
    <dbReference type="NCBI Taxonomy" id="68888"/>
    <lineage>
        <taxon>Eukaryota</taxon>
        <taxon>Metazoa</taxon>
        <taxon>Ecdysozoa</taxon>
        <taxon>Nematoda</taxon>
        <taxon>Enoplea</taxon>
        <taxon>Dorylaimia</taxon>
        <taxon>Trichinellida</taxon>
        <taxon>Trichuridae</taxon>
        <taxon>Trichuris</taxon>
    </lineage>
</organism>
<evidence type="ECO:0000259" key="1">
    <source>
        <dbReference type="PROSITE" id="PS50076"/>
    </source>
</evidence>
<dbReference type="Pfam" id="PF00226">
    <property type="entry name" value="DnaJ"/>
    <property type="match status" value="1"/>
</dbReference>
<dbReference type="GO" id="GO:0005634">
    <property type="term" value="C:nucleus"/>
    <property type="evidence" value="ECO:0007669"/>
    <property type="project" value="TreeGrafter"/>
</dbReference>
<dbReference type="Proteomes" id="UP000030758">
    <property type="component" value="Unassembled WGS sequence"/>
</dbReference>
<dbReference type="InterPro" id="IPR036869">
    <property type="entry name" value="J_dom_sf"/>
</dbReference>
<dbReference type="EMBL" id="KL363194">
    <property type="protein sequence ID" value="KFD56373.1"/>
    <property type="molecule type" value="Genomic_DNA"/>
</dbReference>
<dbReference type="SMART" id="SM00271">
    <property type="entry name" value="DnaJ"/>
    <property type="match status" value="1"/>
</dbReference>
<dbReference type="AlphaFoldDB" id="A0A085NEP4"/>
<dbReference type="PANTHER" id="PTHR15606:SF4">
    <property type="entry name" value="DNAJ HOMOLOG SUBFAMILY C MEMBER 8"/>
    <property type="match status" value="1"/>
</dbReference>
<gene>
    <name evidence="2" type="ORF">M513_02828</name>
    <name evidence="3" type="ORF">M514_02828</name>
</gene>
<dbReference type="InterPro" id="IPR042858">
    <property type="entry name" value="DNAJC8"/>
</dbReference>
<keyword evidence="4" id="KW-1185">Reference proteome</keyword>
<dbReference type="PANTHER" id="PTHR15606">
    <property type="entry name" value="DNAJ HOMOLOG SUBFAMILY C MEMBER 8/LIPOPOLYSACCHARIDE SPECIFIC RESPONSE-7-RELATED"/>
    <property type="match status" value="1"/>
</dbReference>
<evidence type="ECO:0000313" key="2">
    <source>
        <dbReference type="EMBL" id="KFD56373.1"/>
    </source>
</evidence>
<name>A0A085NEP4_9BILA</name>
<accession>A0A085NEP4</accession>
<dbReference type="PRINTS" id="PR00625">
    <property type="entry name" value="JDOMAIN"/>
</dbReference>
<dbReference type="SUPFAM" id="SSF46565">
    <property type="entry name" value="Chaperone J-domain"/>
    <property type="match status" value="1"/>
</dbReference>
<sequence length="185" mass="22030">MFTEASELQFDLFYADLKKTERDDATLTSKNQIYRLLRPGATYFNLNPYDVLLINEDASIEEIRKQYRKLSILVHPDKNPDDRENAQKAFDVLKKALETLENPNQRARIRLIYEEAKARTDKAIAEKRRMLKKYDKDAPSQPLLEDDPDVYRRLIWTNTIKVFAEKERKRRALMEREMEDKLNCD</sequence>
<dbReference type="CDD" id="cd06257">
    <property type="entry name" value="DnaJ"/>
    <property type="match status" value="1"/>
</dbReference>
<dbReference type="EMBL" id="KL367509">
    <property type="protein sequence ID" value="KFD67940.1"/>
    <property type="molecule type" value="Genomic_DNA"/>
</dbReference>
<dbReference type="Gene3D" id="1.10.287.110">
    <property type="entry name" value="DnaJ domain"/>
    <property type="match status" value="1"/>
</dbReference>
<proteinExistence type="predicted"/>
<dbReference type="InterPro" id="IPR001623">
    <property type="entry name" value="DnaJ_domain"/>
</dbReference>
<protein>
    <recommendedName>
        <fullName evidence="1">J domain-containing protein</fullName>
    </recommendedName>
</protein>
<dbReference type="Proteomes" id="UP000030764">
    <property type="component" value="Unassembled WGS sequence"/>
</dbReference>
<feature type="domain" description="J" evidence="1">
    <location>
        <begin position="47"/>
        <end position="117"/>
    </location>
</feature>
<evidence type="ECO:0000313" key="4">
    <source>
        <dbReference type="Proteomes" id="UP000030764"/>
    </source>
</evidence>
<reference evidence="3 4" key="1">
    <citation type="journal article" date="2014" name="Nat. Genet.">
        <title>Genome and transcriptome of the porcine whipworm Trichuris suis.</title>
        <authorList>
            <person name="Jex A.R."/>
            <person name="Nejsum P."/>
            <person name="Schwarz E.M."/>
            <person name="Hu L."/>
            <person name="Young N.D."/>
            <person name="Hall R.S."/>
            <person name="Korhonen P.K."/>
            <person name="Liao S."/>
            <person name="Thamsborg S."/>
            <person name="Xia J."/>
            <person name="Xu P."/>
            <person name="Wang S."/>
            <person name="Scheerlinck J.P."/>
            <person name="Hofmann A."/>
            <person name="Sternberg P.W."/>
            <person name="Wang J."/>
            <person name="Gasser R.B."/>
        </authorList>
    </citation>
    <scope>NUCLEOTIDE SEQUENCE [LARGE SCALE GENOMIC DNA]</scope>
    <source>
        <strain evidence="3">DCEP-RM93F</strain>
        <strain evidence="2">DCEP-RM93M</strain>
    </source>
</reference>
<evidence type="ECO:0000313" key="3">
    <source>
        <dbReference type="EMBL" id="KFD67940.1"/>
    </source>
</evidence>
<dbReference type="PROSITE" id="PS50076">
    <property type="entry name" value="DNAJ_2"/>
    <property type="match status" value="1"/>
</dbReference>